<dbReference type="GO" id="GO:0005741">
    <property type="term" value="C:mitochondrial outer membrane"/>
    <property type="evidence" value="ECO:0007669"/>
    <property type="project" value="InterPro"/>
</dbReference>
<evidence type="ECO:0000256" key="1">
    <source>
        <dbReference type="ARBA" id="ARBA00009624"/>
    </source>
</evidence>
<dbReference type="PANTHER" id="PTHR11743">
    <property type="entry name" value="VOLTAGE-DEPENDENT ANION-SELECTIVE CHANNEL"/>
    <property type="match status" value="1"/>
</dbReference>
<dbReference type="InterPro" id="IPR023614">
    <property type="entry name" value="Porin_dom_sf"/>
</dbReference>
<name>A0A5J5BJF1_9ASTE</name>
<dbReference type="EMBL" id="CM018035">
    <property type="protein sequence ID" value="KAA8542390.1"/>
    <property type="molecule type" value="Genomic_DNA"/>
</dbReference>
<dbReference type="CDD" id="cd07306">
    <property type="entry name" value="Porin3_VDAC"/>
    <property type="match status" value="1"/>
</dbReference>
<keyword evidence="3" id="KW-1185">Reference proteome</keyword>
<proteinExistence type="inferred from homology"/>
<protein>
    <submittedName>
        <fullName evidence="2">Uncharacterized protein</fullName>
    </submittedName>
</protein>
<dbReference type="Proteomes" id="UP000325577">
    <property type="component" value="Linkage Group LG12"/>
</dbReference>
<reference evidence="2 3" key="1">
    <citation type="submission" date="2019-09" db="EMBL/GenBank/DDBJ databases">
        <title>A chromosome-level genome assembly of the Chinese tupelo Nyssa sinensis.</title>
        <authorList>
            <person name="Yang X."/>
            <person name="Kang M."/>
            <person name="Yang Y."/>
            <person name="Xiong H."/>
            <person name="Wang M."/>
            <person name="Zhang Z."/>
            <person name="Wang Z."/>
            <person name="Wu H."/>
            <person name="Ma T."/>
            <person name="Liu J."/>
            <person name="Xi Z."/>
        </authorList>
    </citation>
    <scope>NUCLEOTIDE SEQUENCE [LARGE SCALE GENOMIC DNA]</scope>
    <source>
        <strain evidence="2">J267</strain>
        <tissue evidence="2">Leaf</tissue>
    </source>
</reference>
<organism evidence="2 3">
    <name type="scientific">Nyssa sinensis</name>
    <dbReference type="NCBI Taxonomy" id="561372"/>
    <lineage>
        <taxon>Eukaryota</taxon>
        <taxon>Viridiplantae</taxon>
        <taxon>Streptophyta</taxon>
        <taxon>Embryophyta</taxon>
        <taxon>Tracheophyta</taxon>
        <taxon>Spermatophyta</taxon>
        <taxon>Magnoliopsida</taxon>
        <taxon>eudicotyledons</taxon>
        <taxon>Gunneridae</taxon>
        <taxon>Pentapetalae</taxon>
        <taxon>asterids</taxon>
        <taxon>Cornales</taxon>
        <taxon>Nyssaceae</taxon>
        <taxon>Nyssa</taxon>
    </lineage>
</organism>
<evidence type="ECO:0000313" key="3">
    <source>
        <dbReference type="Proteomes" id="UP000325577"/>
    </source>
</evidence>
<dbReference type="Pfam" id="PF01459">
    <property type="entry name" value="Porin_3"/>
    <property type="match status" value="1"/>
</dbReference>
<gene>
    <name evidence="2" type="ORF">F0562_023474</name>
</gene>
<comment type="similarity">
    <text evidence="1">Belongs to the eukaryotic mitochondrial porin (TC 1.B.8.1) family.</text>
</comment>
<evidence type="ECO:0000313" key="2">
    <source>
        <dbReference type="EMBL" id="KAA8542390.1"/>
    </source>
</evidence>
<dbReference type="InterPro" id="IPR001925">
    <property type="entry name" value="Porin_Euk"/>
</dbReference>
<dbReference type="Gene3D" id="2.40.160.10">
    <property type="entry name" value="Porin"/>
    <property type="match status" value="1"/>
</dbReference>
<dbReference type="PANTHER" id="PTHR11743:SF78">
    <property type="entry name" value="MITOCHONDRIAL OUTER MEMBRANE PROTEIN PORIN OF 36 KDA-LIKE"/>
    <property type="match status" value="1"/>
</dbReference>
<dbReference type="InterPro" id="IPR027246">
    <property type="entry name" value="Porin_Euk/Tom40"/>
</dbReference>
<accession>A0A5J5BJF1</accession>
<sequence>MSKHPGIYSDIGKKARDCLYKDYTQQPPIHFHYQFLDWSLNLSCQFNEFVPGFRTGFKFFMPCQRSNKVELEYLHDYFGVAAGISLSTKPLLNFSGAIGSSLFSIGTDLSLDVAATPFAKFNAGLSFNSAILIAALTLNNTFDTLKLSCYRSINSLTDTAVAAELAHGFWTNETILTFGIQHALFPITKVKARVDTSGKIGALIQQRLLPPLHLTIAGEVDVKAIATSAKVGLSLSLRP</sequence>
<dbReference type="OrthoDB" id="7827681at2759"/>
<dbReference type="AlphaFoldDB" id="A0A5J5BJF1"/>
<dbReference type="GO" id="GO:0008308">
    <property type="term" value="F:voltage-gated monoatomic anion channel activity"/>
    <property type="evidence" value="ECO:0007669"/>
    <property type="project" value="InterPro"/>
</dbReference>